<proteinExistence type="predicted"/>
<dbReference type="RefSeq" id="WP_020934107.1">
    <property type="nucleotide sequence ID" value="NC_021915.1"/>
</dbReference>
<feature type="compositionally biased region" description="Low complexity" evidence="1">
    <location>
        <begin position="180"/>
        <end position="191"/>
    </location>
</feature>
<feature type="region of interest" description="Disordered" evidence="1">
    <location>
        <begin position="35"/>
        <end position="269"/>
    </location>
</feature>
<reference evidence="3 4" key="1">
    <citation type="submission" date="2012-11" db="EMBL/GenBank/DDBJ databases">
        <title>The complete genome sequence of Corynebacterium maris Coryn-1 (=DSM 45190).</title>
        <authorList>
            <person name="Schaffert L."/>
            <person name="Albersmeier A."/>
            <person name="Kalinowski J."/>
            <person name="Ruckert C."/>
        </authorList>
    </citation>
    <scope>NUCLEOTIDE SEQUENCE [LARGE SCALE GENOMIC DNA]</scope>
    <source>
        <strain evidence="4">Coryn-1</strain>
    </source>
</reference>
<keyword evidence="3" id="KW-0240">DNA-directed RNA polymerase</keyword>
<name>S5SSP5_9CORY</name>
<accession>S5SSP5</accession>
<feature type="compositionally biased region" description="Low complexity" evidence="1">
    <location>
        <begin position="214"/>
        <end position="235"/>
    </location>
</feature>
<sequence length="269" mass="27804">MGKSEKRNVTVFVVTGVLLAGGVGLGVWQVSSPTAPATTDIATTSTLSTTRAADESSTGENVDDAPEIGPADDVIEEASPSVRDDPFLAPNAVLSSAPEHSAPTTTYRPDNVVPLSPRYDDEPAGGSDAGTFRSEPSAEPAPVEPIPTDVPLEPETAPSLPEQPTVPDSEATPEAETTPETESPTSEATPQPSAPEQPEDEATPSLPPQEEPEPTATVPEEEPAAPAQQPAVTAEDAAQTEEPAPAPVDEQGSGARPTPWERALSWLRG</sequence>
<dbReference type="GO" id="GO:0000428">
    <property type="term" value="C:DNA-directed RNA polymerase complex"/>
    <property type="evidence" value="ECO:0007669"/>
    <property type="project" value="UniProtKB-KW"/>
</dbReference>
<feature type="transmembrane region" description="Helical" evidence="2">
    <location>
        <begin position="9"/>
        <end position="28"/>
    </location>
</feature>
<keyword evidence="4" id="KW-1185">Reference proteome</keyword>
<dbReference type="eggNOG" id="ENOG5031IX9">
    <property type="taxonomic scope" value="Bacteria"/>
</dbReference>
<dbReference type="AlphaFoldDB" id="S5SSP5"/>
<dbReference type="Proteomes" id="UP000015388">
    <property type="component" value="Chromosome"/>
</dbReference>
<dbReference type="HOGENOM" id="CLU_081795_0_0_11"/>
<evidence type="ECO:0000256" key="2">
    <source>
        <dbReference type="SAM" id="Phobius"/>
    </source>
</evidence>
<evidence type="ECO:0000313" key="4">
    <source>
        <dbReference type="Proteomes" id="UP000015388"/>
    </source>
</evidence>
<evidence type="ECO:0000256" key="1">
    <source>
        <dbReference type="SAM" id="MobiDB-lite"/>
    </source>
</evidence>
<organism evidence="3 4">
    <name type="scientific">Corynebacterium maris DSM 45190</name>
    <dbReference type="NCBI Taxonomy" id="1224163"/>
    <lineage>
        <taxon>Bacteria</taxon>
        <taxon>Bacillati</taxon>
        <taxon>Actinomycetota</taxon>
        <taxon>Actinomycetes</taxon>
        <taxon>Mycobacteriales</taxon>
        <taxon>Corynebacteriaceae</taxon>
        <taxon>Corynebacterium</taxon>
    </lineage>
</organism>
<dbReference type="STRING" id="1224163.B841_03455"/>
<dbReference type="PATRIC" id="fig|1224163.3.peg.694"/>
<feature type="compositionally biased region" description="Low complexity" evidence="1">
    <location>
        <begin position="35"/>
        <end position="51"/>
    </location>
</feature>
<keyword evidence="2" id="KW-1133">Transmembrane helix</keyword>
<keyword evidence="2" id="KW-0812">Transmembrane</keyword>
<protein>
    <submittedName>
        <fullName evidence="3">DNA-directed RNA polymerase II subunit</fullName>
    </submittedName>
</protein>
<keyword evidence="3" id="KW-0804">Transcription</keyword>
<evidence type="ECO:0000313" key="3">
    <source>
        <dbReference type="EMBL" id="AGS34174.1"/>
    </source>
</evidence>
<gene>
    <name evidence="3" type="ORF">B841_03455</name>
</gene>
<dbReference type="EMBL" id="CP003924">
    <property type="protein sequence ID" value="AGS34174.1"/>
    <property type="molecule type" value="Genomic_DNA"/>
</dbReference>
<keyword evidence="2" id="KW-0472">Membrane</keyword>
<dbReference type="OrthoDB" id="4428215at2"/>
<dbReference type="KEGG" id="cmd:B841_03455"/>